<keyword evidence="8 9" id="KW-0807">Transducer</keyword>
<evidence type="ECO:0000259" key="11">
    <source>
        <dbReference type="PROSITE" id="PS50262"/>
    </source>
</evidence>
<organism evidence="12 13">
    <name type="scientific">Coilia grayii</name>
    <name type="common">Gray's grenadier anchovy</name>
    <dbReference type="NCBI Taxonomy" id="363190"/>
    <lineage>
        <taxon>Eukaryota</taxon>
        <taxon>Metazoa</taxon>
        <taxon>Chordata</taxon>
        <taxon>Craniata</taxon>
        <taxon>Vertebrata</taxon>
        <taxon>Euteleostomi</taxon>
        <taxon>Actinopterygii</taxon>
        <taxon>Neopterygii</taxon>
        <taxon>Teleostei</taxon>
        <taxon>Clupei</taxon>
        <taxon>Clupeiformes</taxon>
        <taxon>Clupeoidei</taxon>
        <taxon>Engraulidae</taxon>
        <taxon>Coilinae</taxon>
        <taxon>Coilia</taxon>
    </lineage>
</organism>
<sequence length="378" mass="43373">MSNVNNSAYWAWTRNCTFVHDLNLPLVPYMDCKANRKYMGNVIPPIFYILTFLGAIGNLGSLWVCLRHGQPWSIGSIGILNLALCDLAYLASIIPWGIYMSADYHWTMGETGCMLVRIMYFVGLTSSTMFICAISVDRFLAIVFPLESRMLRTPRNATLVSLLLWGITTLLIYLSYPNILYLERRRHDLHFCGSVVISRYRSTGATYNLLSYYSIQVSVPLLLVIPCYVKILARMKQLRQQWSHGTIQGRDKTIWLISFFIANFLVCWVPGQLLHIIACIIFFTLNDCRNTCWVAHWVNLLTEMSQLLYALNACLDPLIYHSQQGFGEMVRKVADRVAHKGRKLWQMAKREDFGETTVEPISVIKINSSPMKKNKLVQ</sequence>
<keyword evidence="7" id="KW-0325">Glycoprotein</keyword>
<comment type="caution">
    <text evidence="12">The sequence shown here is derived from an EMBL/GenBank/DDBJ whole genome shotgun (WGS) entry which is preliminary data.</text>
</comment>
<feature type="transmembrane region" description="Helical" evidence="10">
    <location>
        <begin position="78"/>
        <end position="98"/>
    </location>
</feature>
<evidence type="ECO:0000256" key="6">
    <source>
        <dbReference type="ARBA" id="ARBA00023170"/>
    </source>
</evidence>
<dbReference type="PANTHER" id="PTHR24232">
    <property type="entry name" value="G-PROTEIN COUPLED RECEPTOR"/>
    <property type="match status" value="1"/>
</dbReference>
<evidence type="ECO:0000256" key="9">
    <source>
        <dbReference type="RuleBase" id="RU000688"/>
    </source>
</evidence>
<keyword evidence="2 9" id="KW-0812">Transmembrane</keyword>
<dbReference type="PRINTS" id="PR00237">
    <property type="entry name" value="GPCRRHODOPSN"/>
</dbReference>
<dbReference type="PROSITE" id="PS50262">
    <property type="entry name" value="G_PROTEIN_RECEP_F1_2"/>
    <property type="match status" value="1"/>
</dbReference>
<evidence type="ECO:0000256" key="10">
    <source>
        <dbReference type="SAM" id="Phobius"/>
    </source>
</evidence>
<dbReference type="AlphaFoldDB" id="A0ABD1KJC1"/>
<reference evidence="12 13" key="1">
    <citation type="submission" date="2024-09" db="EMBL/GenBank/DDBJ databases">
        <title>A chromosome-level genome assembly of Gray's grenadier anchovy, Coilia grayii.</title>
        <authorList>
            <person name="Fu Z."/>
        </authorList>
    </citation>
    <scope>NUCLEOTIDE SEQUENCE [LARGE SCALE GENOMIC DNA]</scope>
    <source>
        <strain evidence="12">G4</strain>
        <tissue evidence="12">Muscle</tissue>
    </source>
</reference>
<gene>
    <name evidence="12" type="ORF">ACEWY4_005571</name>
</gene>
<evidence type="ECO:0000313" key="12">
    <source>
        <dbReference type="EMBL" id="KAL2099091.1"/>
    </source>
</evidence>
<keyword evidence="6 9" id="KW-0675">Receptor</keyword>
<dbReference type="Proteomes" id="UP001591681">
    <property type="component" value="Unassembled WGS sequence"/>
</dbReference>
<feature type="transmembrane region" description="Helical" evidence="10">
    <location>
        <begin position="210"/>
        <end position="233"/>
    </location>
</feature>
<dbReference type="GO" id="GO:0016020">
    <property type="term" value="C:membrane"/>
    <property type="evidence" value="ECO:0007669"/>
    <property type="project" value="UniProtKB-SubCell"/>
</dbReference>
<dbReference type="PANTHER" id="PTHR24232:SF82">
    <property type="entry name" value="P2Y PURINOCEPTOR 8-LIKE"/>
    <property type="match status" value="1"/>
</dbReference>
<evidence type="ECO:0000256" key="7">
    <source>
        <dbReference type="ARBA" id="ARBA00023180"/>
    </source>
</evidence>
<evidence type="ECO:0000256" key="4">
    <source>
        <dbReference type="ARBA" id="ARBA00023040"/>
    </source>
</evidence>
<dbReference type="PROSITE" id="PS00237">
    <property type="entry name" value="G_PROTEIN_RECEP_F1_1"/>
    <property type="match status" value="1"/>
</dbReference>
<protein>
    <recommendedName>
        <fullName evidence="11">G-protein coupled receptors family 1 profile domain-containing protein</fullName>
    </recommendedName>
</protein>
<feature type="transmembrane region" description="Helical" evidence="10">
    <location>
        <begin position="118"/>
        <end position="136"/>
    </location>
</feature>
<name>A0ABD1KJC1_9TELE</name>
<comment type="subcellular location">
    <subcellularLocation>
        <location evidence="1">Membrane</location>
        <topology evidence="1">Multi-pass membrane protein</topology>
    </subcellularLocation>
</comment>
<dbReference type="Pfam" id="PF00001">
    <property type="entry name" value="7tm_1"/>
    <property type="match status" value="1"/>
</dbReference>
<evidence type="ECO:0000256" key="2">
    <source>
        <dbReference type="ARBA" id="ARBA00022692"/>
    </source>
</evidence>
<dbReference type="Gene3D" id="1.20.1070.10">
    <property type="entry name" value="Rhodopsin 7-helix transmembrane proteins"/>
    <property type="match status" value="1"/>
</dbReference>
<dbReference type="GO" id="GO:0004930">
    <property type="term" value="F:G protein-coupled receptor activity"/>
    <property type="evidence" value="ECO:0007669"/>
    <property type="project" value="UniProtKB-KW"/>
</dbReference>
<evidence type="ECO:0000256" key="3">
    <source>
        <dbReference type="ARBA" id="ARBA00022989"/>
    </source>
</evidence>
<dbReference type="EMBL" id="JBHFQA010000005">
    <property type="protein sequence ID" value="KAL2099091.1"/>
    <property type="molecule type" value="Genomic_DNA"/>
</dbReference>
<keyword evidence="5 10" id="KW-0472">Membrane</keyword>
<evidence type="ECO:0000256" key="1">
    <source>
        <dbReference type="ARBA" id="ARBA00004141"/>
    </source>
</evidence>
<evidence type="ECO:0000256" key="8">
    <source>
        <dbReference type="ARBA" id="ARBA00023224"/>
    </source>
</evidence>
<proteinExistence type="inferred from homology"/>
<dbReference type="InterPro" id="IPR000276">
    <property type="entry name" value="GPCR_Rhodpsn"/>
</dbReference>
<evidence type="ECO:0000313" key="13">
    <source>
        <dbReference type="Proteomes" id="UP001591681"/>
    </source>
</evidence>
<dbReference type="InterPro" id="IPR017452">
    <property type="entry name" value="GPCR_Rhodpsn_7TM"/>
</dbReference>
<keyword evidence="3 10" id="KW-1133">Transmembrane helix</keyword>
<evidence type="ECO:0000256" key="5">
    <source>
        <dbReference type="ARBA" id="ARBA00023136"/>
    </source>
</evidence>
<comment type="similarity">
    <text evidence="9">Belongs to the G-protein coupled receptor 1 family.</text>
</comment>
<feature type="transmembrane region" description="Helical" evidence="10">
    <location>
        <begin position="46"/>
        <end position="66"/>
    </location>
</feature>
<keyword evidence="4 9" id="KW-0297">G-protein coupled receptor</keyword>
<accession>A0ABD1KJC1</accession>
<keyword evidence="13" id="KW-1185">Reference proteome</keyword>
<feature type="transmembrane region" description="Helical" evidence="10">
    <location>
        <begin position="254"/>
        <end position="283"/>
    </location>
</feature>
<feature type="transmembrane region" description="Helical" evidence="10">
    <location>
        <begin position="157"/>
        <end position="176"/>
    </location>
</feature>
<feature type="domain" description="G-protein coupled receptors family 1 profile" evidence="11">
    <location>
        <begin position="57"/>
        <end position="320"/>
    </location>
</feature>
<dbReference type="SUPFAM" id="SSF81321">
    <property type="entry name" value="Family A G protein-coupled receptor-like"/>
    <property type="match status" value="1"/>
</dbReference>